<organism evidence="1 2">
    <name type="scientific">Schistosoma margrebowiei</name>
    <dbReference type="NCBI Taxonomy" id="48269"/>
    <lineage>
        <taxon>Eukaryota</taxon>
        <taxon>Metazoa</taxon>
        <taxon>Spiralia</taxon>
        <taxon>Lophotrochozoa</taxon>
        <taxon>Platyhelminthes</taxon>
        <taxon>Trematoda</taxon>
        <taxon>Digenea</taxon>
        <taxon>Strigeidida</taxon>
        <taxon>Schistosomatoidea</taxon>
        <taxon>Schistosomatidae</taxon>
        <taxon>Schistosoma</taxon>
    </lineage>
</organism>
<dbReference type="Proteomes" id="UP000277204">
    <property type="component" value="Unassembled WGS sequence"/>
</dbReference>
<evidence type="ECO:0000313" key="1">
    <source>
        <dbReference type="EMBL" id="VDP08014.1"/>
    </source>
</evidence>
<evidence type="ECO:0000313" key="2">
    <source>
        <dbReference type="Proteomes" id="UP000277204"/>
    </source>
</evidence>
<reference evidence="1 2" key="1">
    <citation type="submission" date="2018-11" db="EMBL/GenBank/DDBJ databases">
        <authorList>
            <consortium name="Pathogen Informatics"/>
        </authorList>
    </citation>
    <scope>NUCLEOTIDE SEQUENCE [LARGE SCALE GENOMIC DNA]</scope>
    <source>
        <strain evidence="1 2">Zambia</strain>
    </source>
</reference>
<sequence>MNSPTRNFRLSISQNARQTCIRSFSCFTFTALSPQASTESDVDVRRSSTEPKFPGEAFNLRLHSLSLPHLDVEPYISMRYCLFRRKCLKKSVFCFLTVTYGRLDFPLENRFTRDGFL</sequence>
<dbReference type="EMBL" id="UZAI01010924">
    <property type="protein sequence ID" value="VDP08014.1"/>
    <property type="molecule type" value="Genomic_DNA"/>
</dbReference>
<dbReference type="AlphaFoldDB" id="A0A183MCF2"/>
<gene>
    <name evidence="1" type="ORF">SMRZ_LOCUS13727</name>
</gene>
<proteinExistence type="predicted"/>
<accession>A0A183MCF2</accession>
<protein>
    <submittedName>
        <fullName evidence="1">Uncharacterized protein</fullName>
    </submittedName>
</protein>
<name>A0A183MCF2_9TREM</name>
<keyword evidence="2" id="KW-1185">Reference proteome</keyword>